<dbReference type="EMBL" id="JAUDFV010000156">
    <property type="protein sequence ID" value="KAL2714855.1"/>
    <property type="molecule type" value="Genomic_DNA"/>
</dbReference>
<dbReference type="Proteomes" id="UP001607302">
    <property type="component" value="Unassembled WGS sequence"/>
</dbReference>
<dbReference type="AlphaFoldDB" id="A0ABD2A2K9"/>
<evidence type="ECO:0000256" key="1">
    <source>
        <dbReference type="SAM" id="MobiDB-lite"/>
    </source>
</evidence>
<comment type="caution">
    <text evidence="2">The sequence shown here is derived from an EMBL/GenBank/DDBJ whole genome shotgun (WGS) entry which is preliminary data.</text>
</comment>
<feature type="non-terminal residue" evidence="2">
    <location>
        <position position="1"/>
    </location>
</feature>
<proteinExistence type="predicted"/>
<evidence type="ECO:0000313" key="3">
    <source>
        <dbReference type="Proteomes" id="UP001607302"/>
    </source>
</evidence>
<evidence type="ECO:0000313" key="2">
    <source>
        <dbReference type="EMBL" id="KAL2714855.1"/>
    </source>
</evidence>
<sequence length="116" mass="13343">RNEIPGEKENDRKYSSHELERPINDSRGKAGYGFPVSRSPHWQLQYRLAQREFEVVAERGVSWHANSKQSFGLERVPTVLHLPREHVPPVASDHSLEPWICLNLDNVDPPPDRVSV</sequence>
<name>A0ABD2A2K9_VESSQ</name>
<feature type="compositionally biased region" description="Basic and acidic residues" evidence="1">
    <location>
        <begin position="1"/>
        <end position="28"/>
    </location>
</feature>
<accession>A0ABD2A2K9</accession>
<protein>
    <submittedName>
        <fullName evidence="2">Uncharacterized protein</fullName>
    </submittedName>
</protein>
<reference evidence="2 3" key="1">
    <citation type="journal article" date="2024" name="Ann. Entomol. Soc. Am.">
        <title>Genomic analyses of the southern and eastern yellowjacket wasps (Hymenoptera: Vespidae) reveal evolutionary signatures of social life.</title>
        <authorList>
            <person name="Catto M.A."/>
            <person name="Caine P.B."/>
            <person name="Orr S.E."/>
            <person name="Hunt B.G."/>
            <person name="Goodisman M.A.D."/>
        </authorList>
    </citation>
    <scope>NUCLEOTIDE SEQUENCE [LARGE SCALE GENOMIC DNA]</scope>
    <source>
        <strain evidence="2">233</strain>
        <tissue evidence="2">Head and thorax</tissue>
    </source>
</reference>
<keyword evidence="3" id="KW-1185">Reference proteome</keyword>
<organism evidence="2 3">
    <name type="scientific">Vespula squamosa</name>
    <name type="common">Southern yellow jacket</name>
    <name type="synonym">Wasp</name>
    <dbReference type="NCBI Taxonomy" id="30214"/>
    <lineage>
        <taxon>Eukaryota</taxon>
        <taxon>Metazoa</taxon>
        <taxon>Ecdysozoa</taxon>
        <taxon>Arthropoda</taxon>
        <taxon>Hexapoda</taxon>
        <taxon>Insecta</taxon>
        <taxon>Pterygota</taxon>
        <taxon>Neoptera</taxon>
        <taxon>Endopterygota</taxon>
        <taxon>Hymenoptera</taxon>
        <taxon>Apocrita</taxon>
        <taxon>Aculeata</taxon>
        <taxon>Vespoidea</taxon>
        <taxon>Vespidae</taxon>
        <taxon>Vespinae</taxon>
        <taxon>Vespula</taxon>
    </lineage>
</organism>
<gene>
    <name evidence="2" type="ORF">V1478_016040</name>
</gene>
<feature type="region of interest" description="Disordered" evidence="1">
    <location>
        <begin position="1"/>
        <end position="34"/>
    </location>
</feature>